<keyword evidence="2" id="KW-0489">Methyltransferase</keyword>
<organism evidence="2 3">
    <name type="scientific">Pyxidicoccus parkwayensis</name>
    <dbReference type="NCBI Taxonomy" id="2813578"/>
    <lineage>
        <taxon>Bacteria</taxon>
        <taxon>Pseudomonadati</taxon>
        <taxon>Myxococcota</taxon>
        <taxon>Myxococcia</taxon>
        <taxon>Myxococcales</taxon>
        <taxon>Cystobacterineae</taxon>
        <taxon>Myxococcaceae</taxon>
        <taxon>Pyxidicoccus</taxon>
    </lineage>
</organism>
<proteinExistence type="predicted"/>
<dbReference type="EMBL" id="CP071090">
    <property type="protein sequence ID" value="QSQ27161.1"/>
    <property type="molecule type" value="Genomic_DNA"/>
</dbReference>
<dbReference type="RefSeq" id="WP_206728688.1">
    <property type="nucleotide sequence ID" value="NZ_CP071090.1"/>
</dbReference>
<dbReference type="InterPro" id="IPR029063">
    <property type="entry name" value="SAM-dependent_MTases_sf"/>
</dbReference>
<evidence type="ECO:0000259" key="1">
    <source>
        <dbReference type="Pfam" id="PF13649"/>
    </source>
</evidence>
<dbReference type="Gene3D" id="3.40.50.150">
    <property type="entry name" value="Vaccinia Virus protein VP39"/>
    <property type="match status" value="1"/>
</dbReference>
<gene>
    <name evidence="2" type="ORF">JY651_20595</name>
</gene>
<keyword evidence="2" id="KW-0808">Transferase</keyword>
<dbReference type="Proteomes" id="UP000662747">
    <property type="component" value="Chromosome"/>
</dbReference>
<dbReference type="GO" id="GO:0032259">
    <property type="term" value="P:methylation"/>
    <property type="evidence" value="ECO:0007669"/>
    <property type="project" value="UniProtKB-KW"/>
</dbReference>
<evidence type="ECO:0000313" key="2">
    <source>
        <dbReference type="EMBL" id="QSQ27161.1"/>
    </source>
</evidence>
<dbReference type="CDD" id="cd02440">
    <property type="entry name" value="AdoMet_MTases"/>
    <property type="match status" value="1"/>
</dbReference>
<dbReference type="SUPFAM" id="SSF53335">
    <property type="entry name" value="S-adenosyl-L-methionine-dependent methyltransferases"/>
    <property type="match status" value="1"/>
</dbReference>
<evidence type="ECO:0000313" key="3">
    <source>
        <dbReference type="Proteomes" id="UP000662747"/>
    </source>
</evidence>
<name>A0ABX7P9M5_9BACT</name>
<reference evidence="2 3" key="1">
    <citation type="submission" date="2021-02" db="EMBL/GenBank/DDBJ databases">
        <title>De Novo genome assembly of isolated myxobacteria.</title>
        <authorList>
            <person name="Stevens D.C."/>
        </authorList>
    </citation>
    <scope>NUCLEOTIDE SEQUENCE [LARGE SCALE GENOMIC DNA]</scope>
    <source>
        <strain evidence="3">SCPEA02</strain>
    </source>
</reference>
<feature type="domain" description="Methyltransferase" evidence="1">
    <location>
        <begin position="61"/>
        <end position="157"/>
    </location>
</feature>
<dbReference type="Pfam" id="PF13649">
    <property type="entry name" value="Methyltransf_25"/>
    <property type="match status" value="1"/>
</dbReference>
<dbReference type="PANTHER" id="PTHR43591">
    <property type="entry name" value="METHYLTRANSFERASE"/>
    <property type="match status" value="1"/>
</dbReference>
<keyword evidence="3" id="KW-1185">Reference proteome</keyword>
<dbReference type="PANTHER" id="PTHR43591:SF24">
    <property type="entry name" value="2-METHOXY-6-POLYPRENYL-1,4-BENZOQUINOL METHYLASE, MITOCHONDRIAL"/>
    <property type="match status" value="1"/>
</dbReference>
<accession>A0ABX7P9M5</accession>
<protein>
    <submittedName>
        <fullName evidence="2">Methyltransferase domain-containing protein</fullName>
    </submittedName>
</protein>
<sequence length="279" mass="30946">MSTANTPQPQDISSCYNQVSSTYNDNKYTKAAHKLFWVVYEELTWKAVEKVLPPAGTSWRVLDAGGGGGKFSARFAEAGHNVTVLDISAGMLDSARAYLGSKGLLERCSFIEGTVADLPFKDSEFDLVFSEGDPVSYCLDQYPKAMSELVRVVKPGGPVIMGVDNRHEHFMFELKHGKKAEALKLLLTGRGKCPYGLPVHLFTIQELQDGVKAAGADLEEIFGKPVMYFEMLEAMQAERGPDFDVWAARDEIIAMQEKLAHEGYALQGQHFQVMARRKK</sequence>
<dbReference type="InterPro" id="IPR041698">
    <property type="entry name" value="Methyltransf_25"/>
</dbReference>
<dbReference type="GO" id="GO:0008168">
    <property type="term" value="F:methyltransferase activity"/>
    <property type="evidence" value="ECO:0007669"/>
    <property type="project" value="UniProtKB-KW"/>
</dbReference>